<accession>A0A9X4KY54</accession>
<comment type="caution">
    <text evidence="2">The sequence shown here is derived from an EMBL/GenBank/DDBJ whole genome shotgun (WGS) entry which is preliminary data.</text>
</comment>
<protein>
    <submittedName>
        <fullName evidence="2">Uncharacterized protein</fullName>
    </submittedName>
</protein>
<proteinExistence type="predicted"/>
<dbReference type="Proteomes" id="UP001153404">
    <property type="component" value="Unassembled WGS sequence"/>
</dbReference>
<dbReference type="RefSeq" id="WP_277537440.1">
    <property type="nucleotide sequence ID" value="NZ_JAPDIA010000008.1"/>
</dbReference>
<sequence>MKIDAGQRHRQKNEKENRKNDLVPDRDFHPKAPFLKGFTITGIRHDDCSLAKGTGAKAIIIPIARTRVEQSGLFGLVTVRKSRKHKEDKNIGRTFAARASAVPLPSNKSK</sequence>
<gene>
    <name evidence="2" type="ORF">OMP40_32420</name>
</gene>
<organism evidence="2 3">
    <name type="scientific">Cohnella rhizosphaerae</name>
    <dbReference type="NCBI Taxonomy" id="1457232"/>
    <lineage>
        <taxon>Bacteria</taxon>
        <taxon>Bacillati</taxon>
        <taxon>Bacillota</taxon>
        <taxon>Bacilli</taxon>
        <taxon>Bacillales</taxon>
        <taxon>Paenibacillaceae</taxon>
        <taxon>Cohnella</taxon>
    </lineage>
</organism>
<evidence type="ECO:0000256" key="1">
    <source>
        <dbReference type="SAM" id="MobiDB-lite"/>
    </source>
</evidence>
<dbReference type="EMBL" id="JAPDIA010000008">
    <property type="protein sequence ID" value="MDG0813471.1"/>
    <property type="molecule type" value="Genomic_DNA"/>
</dbReference>
<dbReference type="AlphaFoldDB" id="A0A9X4KY54"/>
<reference evidence="2" key="1">
    <citation type="submission" date="2022-10" db="EMBL/GenBank/DDBJ databases">
        <title>Comparative genomic analysis of Cohnella hashimotonis sp. nov., isolated from the International Space Station.</title>
        <authorList>
            <person name="Simpson A."/>
            <person name="Venkateswaran K."/>
        </authorList>
    </citation>
    <scope>NUCLEOTIDE SEQUENCE</scope>
    <source>
        <strain evidence="2">DSM 28161</strain>
    </source>
</reference>
<name>A0A9X4KY54_9BACL</name>
<evidence type="ECO:0000313" key="3">
    <source>
        <dbReference type="Proteomes" id="UP001153404"/>
    </source>
</evidence>
<keyword evidence="3" id="KW-1185">Reference proteome</keyword>
<feature type="region of interest" description="Disordered" evidence="1">
    <location>
        <begin position="1"/>
        <end position="28"/>
    </location>
</feature>
<evidence type="ECO:0000313" key="2">
    <source>
        <dbReference type="EMBL" id="MDG0813471.1"/>
    </source>
</evidence>